<evidence type="ECO:0000313" key="1">
    <source>
        <dbReference type="EMBL" id="KDN55076.1"/>
    </source>
</evidence>
<evidence type="ECO:0000313" key="2">
    <source>
        <dbReference type="Proteomes" id="UP000027064"/>
    </source>
</evidence>
<protein>
    <submittedName>
        <fullName evidence="1">Uncharacterized protein</fullName>
    </submittedName>
</protein>
<dbReference type="AlphaFoldDB" id="A0A066WMI8"/>
<gene>
    <name evidence="1" type="ORF">FEM21_16670</name>
</gene>
<proteinExistence type="predicted"/>
<organism evidence="1 2">
    <name type="scientific">Flavobacterium seoulense</name>
    <dbReference type="NCBI Taxonomy" id="1492738"/>
    <lineage>
        <taxon>Bacteria</taxon>
        <taxon>Pseudomonadati</taxon>
        <taxon>Bacteroidota</taxon>
        <taxon>Flavobacteriia</taxon>
        <taxon>Flavobacteriales</taxon>
        <taxon>Flavobacteriaceae</taxon>
        <taxon>Flavobacterium</taxon>
    </lineage>
</organism>
<dbReference type="Proteomes" id="UP000027064">
    <property type="component" value="Unassembled WGS sequence"/>
</dbReference>
<dbReference type="STRING" id="1492738.FEM21_16670"/>
<accession>A0A066WMI8</accession>
<dbReference type="PATRIC" id="fig|1492738.3.peg.1655"/>
<dbReference type="EMBL" id="JNCA01000016">
    <property type="protein sequence ID" value="KDN55076.1"/>
    <property type="molecule type" value="Genomic_DNA"/>
</dbReference>
<keyword evidence="2" id="KW-1185">Reference proteome</keyword>
<sequence>MLRKRRSNNALYIFNLVIGWNYNNTIIHAFGNFNAKVTLFIPFDS</sequence>
<reference evidence="1 2" key="1">
    <citation type="submission" date="2014-05" db="EMBL/GenBank/DDBJ databases">
        <title>Genome Sequence of Flavobacterium sp. EM1321.</title>
        <authorList>
            <person name="Shin S.-K."/>
            <person name="Yi H."/>
        </authorList>
    </citation>
    <scope>NUCLEOTIDE SEQUENCE [LARGE SCALE GENOMIC DNA]</scope>
    <source>
        <strain evidence="1 2">EM1321</strain>
    </source>
</reference>
<comment type="caution">
    <text evidence="1">The sequence shown here is derived from an EMBL/GenBank/DDBJ whole genome shotgun (WGS) entry which is preliminary data.</text>
</comment>
<name>A0A066WMI8_9FLAO</name>